<reference evidence="3" key="1">
    <citation type="submission" date="2021-07" db="EMBL/GenBank/DDBJ databases">
        <title>Genomic diversity and antimicrobial resistance of Prevotella spp. isolated from chronic lung disease airways.</title>
        <authorList>
            <person name="Webb K.A."/>
            <person name="Olagoke O.S."/>
            <person name="Baird T."/>
            <person name="Neill J."/>
            <person name="Pham A."/>
            <person name="Wells T.J."/>
            <person name="Ramsay K.A."/>
            <person name="Bell S.C."/>
            <person name="Sarovich D.S."/>
            <person name="Price E.P."/>
        </authorList>
    </citation>
    <scope>NUCLEOTIDE SEQUENCE</scope>
    <source>
        <strain evidence="3">SCHI0047.S.3</strain>
    </source>
</reference>
<gene>
    <name evidence="3" type="ORF">KZY68_02740</name>
</gene>
<name>A0AAW4NLI5_9BACT</name>
<feature type="compositionally biased region" description="Polar residues" evidence="1">
    <location>
        <begin position="30"/>
        <end position="39"/>
    </location>
</feature>
<evidence type="ECO:0000313" key="3">
    <source>
        <dbReference type="EMBL" id="MBW4864954.1"/>
    </source>
</evidence>
<evidence type="ECO:0000256" key="2">
    <source>
        <dbReference type="SAM" id="SignalP"/>
    </source>
</evidence>
<protein>
    <recommendedName>
        <fullName evidence="5">Lipoprotein</fullName>
    </recommendedName>
</protein>
<dbReference type="Proteomes" id="UP001196873">
    <property type="component" value="Unassembled WGS sequence"/>
</dbReference>
<feature type="region of interest" description="Disordered" evidence="1">
    <location>
        <begin position="28"/>
        <end position="50"/>
    </location>
</feature>
<evidence type="ECO:0000313" key="4">
    <source>
        <dbReference type="Proteomes" id="UP001196873"/>
    </source>
</evidence>
<keyword evidence="2" id="KW-0732">Signal</keyword>
<evidence type="ECO:0008006" key="5">
    <source>
        <dbReference type="Google" id="ProtNLM"/>
    </source>
</evidence>
<comment type="caution">
    <text evidence="3">The sequence shown here is derived from an EMBL/GenBank/DDBJ whole genome shotgun (WGS) entry which is preliminary data.</text>
</comment>
<accession>A0AAW4NLI5</accession>
<sequence>MKKILYSLFALAVSAMTFVSCSDVPEPYDNPNNGKQTTKPEVVGTPSGSGTQAEPYNVAAAMQLIKAAKADENTAPMYVKGTIVEIKDNGNNKFGNATYYIADSKDATQKLMIFQSLYLGNKKFTTGTELKEGDEVVVYGPFVNYKGNTPETAGKGATYIYSLNGKTAGNTTPAVSDNSASNPYSVDKALELISTGKATENEVYVKGVITKVEYYNTKFSSLTYYISDNGQPGKELQIFSGKSFNGAKFSGKSDLQVGQTVVVQGVIKAYTNSKTGAVTNEMDKENKLVSVNGKTELQPGTTTTPATPATNGSLKIDGTTVTLTNSAVTAGTETVTLDLNAANLSDNQKEMTVTFSDGSKVIFEGNGEQNVPVFMSKSKGVRVYKNNKMTFEGKKAIAKIVFTCDTYKGEKYVGNAEATITFEGKKAVYTNVFNGTTGGGVQLRVQTITITYAN</sequence>
<proteinExistence type="predicted"/>
<organism evidence="3 4">
    <name type="scientific">Segatella salivae</name>
    <dbReference type="NCBI Taxonomy" id="228604"/>
    <lineage>
        <taxon>Bacteria</taxon>
        <taxon>Pseudomonadati</taxon>
        <taxon>Bacteroidota</taxon>
        <taxon>Bacteroidia</taxon>
        <taxon>Bacteroidales</taxon>
        <taxon>Prevotellaceae</taxon>
        <taxon>Segatella</taxon>
    </lineage>
</organism>
<dbReference type="AlphaFoldDB" id="A0AAW4NLI5"/>
<dbReference type="EMBL" id="JAHXRF010000003">
    <property type="protein sequence ID" value="MBW4864954.1"/>
    <property type="molecule type" value="Genomic_DNA"/>
</dbReference>
<feature type="chain" id="PRO_5043543024" description="Lipoprotein" evidence="2">
    <location>
        <begin position="23"/>
        <end position="454"/>
    </location>
</feature>
<feature type="signal peptide" evidence="2">
    <location>
        <begin position="1"/>
        <end position="22"/>
    </location>
</feature>
<evidence type="ECO:0000256" key="1">
    <source>
        <dbReference type="SAM" id="MobiDB-lite"/>
    </source>
</evidence>
<dbReference type="RefSeq" id="WP_007135544.1">
    <property type="nucleotide sequence ID" value="NZ_CABKPN010000001.1"/>
</dbReference>
<dbReference type="PROSITE" id="PS51257">
    <property type="entry name" value="PROKAR_LIPOPROTEIN"/>
    <property type="match status" value="1"/>
</dbReference>